<name>A0A813LWD0_POLGL</name>
<keyword evidence="2" id="KW-1133">Transmembrane helix</keyword>
<proteinExistence type="inferred from homology"/>
<dbReference type="InterPro" id="IPR004345">
    <property type="entry name" value="TB2_DP1_HVA22"/>
</dbReference>
<keyword evidence="2" id="KW-0472">Membrane</keyword>
<feature type="transmembrane region" description="Helical" evidence="2">
    <location>
        <begin position="95"/>
        <end position="115"/>
    </location>
</feature>
<evidence type="ECO:0000256" key="1">
    <source>
        <dbReference type="RuleBase" id="RU362006"/>
    </source>
</evidence>
<dbReference type="PANTHER" id="PTHR12300">
    <property type="entry name" value="HVA22-LIKE PROTEINS"/>
    <property type="match status" value="1"/>
</dbReference>
<organism evidence="3 4">
    <name type="scientific">Polarella glacialis</name>
    <name type="common">Dinoflagellate</name>
    <dbReference type="NCBI Taxonomy" id="89957"/>
    <lineage>
        <taxon>Eukaryota</taxon>
        <taxon>Sar</taxon>
        <taxon>Alveolata</taxon>
        <taxon>Dinophyceae</taxon>
        <taxon>Suessiales</taxon>
        <taxon>Suessiaceae</taxon>
        <taxon>Polarella</taxon>
    </lineage>
</organism>
<comment type="subcellular location">
    <subcellularLocation>
        <location evidence="1">Membrane</location>
        <topology evidence="1">Multi-pass membrane protein</topology>
    </subcellularLocation>
</comment>
<protein>
    <recommendedName>
        <fullName evidence="5">Receptor expression-enhancing protein</fullName>
    </recommendedName>
</protein>
<evidence type="ECO:0000313" key="3">
    <source>
        <dbReference type="EMBL" id="CAE8734655.1"/>
    </source>
</evidence>
<evidence type="ECO:0000256" key="2">
    <source>
        <dbReference type="SAM" id="Phobius"/>
    </source>
</evidence>
<feature type="transmembrane region" description="Helical" evidence="2">
    <location>
        <begin position="14"/>
        <end position="38"/>
    </location>
</feature>
<feature type="non-terminal residue" evidence="3">
    <location>
        <position position="192"/>
    </location>
</feature>
<accession>A0A813LWD0</accession>
<dbReference type="Pfam" id="PF03134">
    <property type="entry name" value="TB2_DP1_HVA22"/>
    <property type="match status" value="1"/>
</dbReference>
<reference evidence="3" key="1">
    <citation type="submission" date="2021-02" db="EMBL/GenBank/DDBJ databases">
        <authorList>
            <person name="Dougan E. K."/>
            <person name="Rhodes N."/>
            <person name="Thang M."/>
            <person name="Chan C."/>
        </authorList>
    </citation>
    <scope>NUCLEOTIDE SEQUENCE</scope>
</reference>
<sequence length="192" mass="21485">VVVVVIWTQGLSEVAVVVVVVVIAVLAVVVVVVVVVIWTQSERRGGRAAMAISLVPYIGLACFTAQYLFPAYESLRVVLKTEEKPSSSALTQWTVYWVICVSFMTLESNLLFLLMDYLPLYLELKALAFLWLVHPEYQGAAWLWHSKLKALHQKYDADFYDQFMQVLGPFGKAGEEEALPAKTVEGTANKEE</sequence>
<evidence type="ECO:0008006" key="5">
    <source>
        <dbReference type="Google" id="ProtNLM"/>
    </source>
</evidence>
<dbReference type="EMBL" id="CAJNNW010036467">
    <property type="protein sequence ID" value="CAE8734655.1"/>
    <property type="molecule type" value="Genomic_DNA"/>
</dbReference>
<gene>
    <name evidence="3" type="ORF">PGLA2088_LOCUS47420</name>
</gene>
<feature type="transmembrane region" description="Helical" evidence="2">
    <location>
        <begin position="50"/>
        <end position="69"/>
    </location>
</feature>
<dbReference type="GO" id="GO:0016020">
    <property type="term" value="C:membrane"/>
    <property type="evidence" value="ECO:0007669"/>
    <property type="project" value="UniProtKB-SubCell"/>
</dbReference>
<keyword evidence="2" id="KW-0812">Transmembrane</keyword>
<dbReference type="Proteomes" id="UP000626109">
    <property type="component" value="Unassembled WGS sequence"/>
</dbReference>
<evidence type="ECO:0000313" key="4">
    <source>
        <dbReference type="Proteomes" id="UP000626109"/>
    </source>
</evidence>
<dbReference type="AlphaFoldDB" id="A0A813LWD0"/>
<comment type="similarity">
    <text evidence="1">Belongs to the DP1 family.</text>
</comment>
<comment type="caution">
    <text evidence="3">The sequence shown here is derived from an EMBL/GenBank/DDBJ whole genome shotgun (WGS) entry which is preliminary data.</text>
</comment>